<organism evidence="1 2">
    <name type="scientific">Ranatra chinensis</name>
    <dbReference type="NCBI Taxonomy" id="642074"/>
    <lineage>
        <taxon>Eukaryota</taxon>
        <taxon>Metazoa</taxon>
        <taxon>Ecdysozoa</taxon>
        <taxon>Arthropoda</taxon>
        <taxon>Hexapoda</taxon>
        <taxon>Insecta</taxon>
        <taxon>Pterygota</taxon>
        <taxon>Neoptera</taxon>
        <taxon>Paraneoptera</taxon>
        <taxon>Hemiptera</taxon>
        <taxon>Heteroptera</taxon>
        <taxon>Panheteroptera</taxon>
        <taxon>Nepomorpha</taxon>
        <taxon>Nepidae</taxon>
        <taxon>Ranatrinae</taxon>
        <taxon>Ranatra</taxon>
    </lineage>
</organism>
<evidence type="ECO:0000313" key="2">
    <source>
        <dbReference type="Proteomes" id="UP001558652"/>
    </source>
</evidence>
<keyword evidence="2" id="KW-1185">Reference proteome</keyword>
<accession>A0ABD0YCH6</accession>
<reference evidence="1 2" key="1">
    <citation type="submission" date="2024-07" db="EMBL/GenBank/DDBJ databases">
        <title>Chromosome-level genome assembly of the water stick insect Ranatra chinensis (Heteroptera: Nepidae).</title>
        <authorList>
            <person name="Liu X."/>
        </authorList>
    </citation>
    <scope>NUCLEOTIDE SEQUENCE [LARGE SCALE GENOMIC DNA]</scope>
    <source>
        <strain evidence="1">Cailab_2021Rc</strain>
        <tissue evidence="1">Muscle</tissue>
    </source>
</reference>
<comment type="caution">
    <text evidence="1">The sequence shown here is derived from an EMBL/GenBank/DDBJ whole genome shotgun (WGS) entry which is preliminary data.</text>
</comment>
<proteinExistence type="predicted"/>
<evidence type="ECO:0000313" key="1">
    <source>
        <dbReference type="EMBL" id="KAL1124384.1"/>
    </source>
</evidence>
<dbReference type="Proteomes" id="UP001558652">
    <property type="component" value="Unassembled WGS sequence"/>
</dbReference>
<dbReference type="EMBL" id="JBFDAA010000010">
    <property type="protein sequence ID" value="KAL1124384.1"/>
    <property type="molecule type" value="Genomic_DNA"/>
</dbReference>
<dbReference type="AlphaFoldDB" id="A0ABD0YCH6"/>
<protein>
    <submittedName>
        <fullName evidence="1">Uncharacterized protein</fullName>
    </submittedName>
</protein>
<gene>
    <name evidence="1" type="ORF">AAG570_001013</name>
</gene>
<dbReference type="PANTHER" id="PTHR19446">
    <property type="entry name" value="REVERSE TRANSCRIPTASES"/>
    <property type="match status" value="1"/>
</dbReference>
<sequence length="148" mass="17207">MSKSPEPNEIPYEFYTALPKSFRELILSLFNVTNDEQSVPAAFKKSLILPLYKKGDSLDPTDYRGISFSNTIYKLLTGIILNGSTNWIELHDILKENQTGVRRGYSTVDHLFNLTNIIKLRLQNKRKKILRLICRFCLCLRCNKPRLR</sequence>
<name>A0ABD0YCH6_9HEMI</name>